<gene>
    <name evidence="10" type="ORF">DVH24_001550</name>
</gene>
<evidence type="ECO:0000256" key="6">
    <source>
        <dbReference type="ARBA" id="ARBA00024341"/>
    </source>
</evidence>
<feature type="compositionally biased region" description="Polar residues" evidence="9">
    <location>
        <begin position="478"/>
        <end position="487"/>
    </location>
</feature>
<name>A0A498K1J5_MALDO</name>
<keyword evidence="5" id="KW-0472">Membrane</keyword>
<reference evidence="10 11" key="1">
    <citation type="submission" date="2018-10" db="EMBL/GenBank/DDBJ databases">
        <title>A high-quality apple genome assembly.</title>
        <authorList>
            <person name="Hu J."/>
        </authorList>
    </citation>
    <scope>NUCLEOTIDE SEQUENCE [LARGE SCALE GENOMIC DNA]</scope>
    <source>
        <strain evidence="11">cv. HFTH1</strain>
        <tissue evidence="10">Young leaf</tissue>
    </source>
</reference>
<comment type="subcellular location">
    <subcellularLocation>
        <location evidence="1">Mitochondrion inner membrane</location>
    </subcellularLocation>
</comment>
<evidence type="ECO:0000256" key="4">
    <source>
        <dbReference type="ARBA" id="ARBA00023128"/>
    </source>
</evidence>
<evidence type="ECO:0000256" key="7">
    <source>
        <dbReference type="ARBA" id="ARBA00059031"/>
    </source>
</evidence>
<keyword evidence="4" id="KW-0496">Mitochondrion</keyword>
<dbReference type="PROSITE" id="PS50096">
    <property type="entry name" value="IQ"/>
    <property type="match status" value="1"/>
</dbReference>
<comment type="similarity">
    <text evidence="6">Belongs to the IQD family.</text>
</comment>
<dbReference type="Gene3D" id="1.20.5.1190">
    <property type="entry name" value="iswi atpase"/>
    <property type="match status" value="1"/>
</dbReference>
<dbReference type="Gene3D" id="1.10.287.110">
    <property type="entry name" value="DnaJ domain"/>
    <property type="match status" value="1"/>
</dbReference>
<evidence type="ECO:0000256" key="9">
    <source>
        <dbReference type="SAM" id="MobiDB-lite"/>
    </source>
</evidence>
<feature type="compositionally biased region" description="Basic and acidic residues" evidence="9">
    <location>
        <begin position="534"/>
        <end position="546"/>
    </location>
</feature>
<dbReference type="InterPro" id="IPR000048">
    <property type="entry name" value="IQ_motif_EF-hand-BS"/>
</dbReference>
<sequence>MEGINLDALPKRVIEHDEHDEHDEHVGLLTNSSPKIPSYTYLCSFEVKTGGPVEAYWLLLIAFEFLAILSLVGGEIVRGERGGPVSSHLRSATLLTGSRNVKEMGKKGWFSSVKKALSPDSKKKEQRSDQSKKKWFGKQKYPEFESTSYQPSIILPPLPPREEVKLTNVENEHNNDAYSVPVTTTVTPTAVAEAAVSVAPPTQAVVEVVRLPTTTQYAGKSREEVAAIKIQTAFRGYLARRALRALRGLVRLKSLIEGSVVKRQATNTLRCMQTLSRVQSQIRSRRIRMLEENQALQRQLLLKHAKELETLRLGDEWDASIQSKEQVEANLLSKHEAAMRRERALAYAFSHQKNGKNTTKSVNPMFMDPSNPTWGWSWLERWMAARPWESRGMTDKDMQDDHASVKSASRGISAGEINKSYARYLLNSDKQSPTASEKPSHPGFRSPSSPSRPASKVARKLKPAASPRGSRVPDSDTKSMVSVQSTQLRRHSIAGSSVRDDESLDSSPAVPSYMVPTKSARAKSRLQSPAEKNGITEKDLMPESAKKRLSFPASPARPRRHSGPPRVDSSIITANKVTALIGGVAVAAAAYAGRYGIQAWQAFKARPPTARLRKFYEGGFQSTMTKREAALILGVRETTPTDKVREAHRRVMVANHPDAGGSHYLASKINEAKEMMLGRTKGTGSAF</sequence>
<dbReference type="EMBL" id="RDQH01000330">
    <property type="protein sequence ID" value="RXI01316.1"/>
    <property type="molecule type" value="Genomic_DNA"/>
</dbReference>
<evidence type="ECO:0000313" key="10">
    <source>
        <dbReference type="EMBL" id="RXI01316.1"/>
    </source>
</evidence>
<dbReference type="FunFam" id="1.10.287.110:FF:000001">
    <property type="entry name" value="Import inner membrane translocase subunit tim14"/>
    <property type="match status" value="1"/>
</dbReference>
<evidence type="ECO:0000256" key="5">
    <source>
        <dbReference type="ARBA" id="ARBA00023136"/>
    </source>
</evidence>
<evidence type="ECO:0008006" key="12">
    <source>
        <dbReference type="Google" id="ProtNLM"/>
    </source>
</evidence>
<evidence type="ECO:0000256" key="2">
    <source>
        <dbReference type="ARBA" id="ARBA00022792"/>
    </source>
</evidence>
<keyword evidence="3" id="KW-0112">Calmodulin-binding</keyword>
<dbReference type="CDD" id="cd06257">
    <property type="entry name" value="DnaJ"/>
    <property type="match status" value="1"/>
</dbReference>
<evidence type="ECO:0000256" key="8">
    <source>
        <dbReference type="ARBA" id="ARBA00063640"/>
    </source>
</evidence>
<comment type="function">
    <text evidence="7">Component of the PAM complex, a complex required for the translocation of transit peptide-containing proteins from the inner membrane into the mitochondrial matrix in an ATP-dependent manner.</text>
</comment>
<keyword evidence="11" id="KW-1185">Reference proteome</keyword>
<protein>
    <recommendedName>
        <fullName evidence="12">J domain-containing protein</fullName>
    </recommendedName>
</protein>
<feature type="region of interest" description="Disordered" evidence="9">
    <location>
        <begin position="429"/>
        <end position="568"/>
    </location>
</feature>
<dbReference type="PANTHER" id="PTHR32295:SF175">
    <property type="entry name" value="PROTEIN IQ-DOMAIN 2"/>
    <property type="match status" value="1"/>
</dbReference>
<dbReference type="PANTHER" id="PTHR32295">
    <property type="entry name" value="IQ-DOMAIN 5-RELATED"/>
    <property type="match status" value="1"/>
</dbReference>
<dbReference type="GO" id="GO:0005743">
    <property type="term" value="C:mitochondrial inner membrane"/>
    <property type="evidence" value="ECO:0007669"/>
    <property type="project" value="UniProtKB-SubCell"/>
</dbReference>
<dbReference type="InterPro" id="IPR036869">
    <property type="entry name" value="J_dom_sf"/>
</dbReference>
<organism evidence="10 11">
    <name type="scientific">Malus domestica</name>
    <name type="common">Apple</name>
    <name type="synonym">Pyrus malus</name>
    <dbReference type="NCBI Taxonomy" id="3750"/>
    <lineage>
        <taxon>Eukaryota</taxon>
        <taxon>Viridiplantae</taxon>
        <taxon>Streptophyta</taxon>
        <taxon>Embryophyta</taxon>
        <taxon>Tracheophyta</taxon>
        <taxon>Spermatophyta</taxon>
        <taxon>Magnoliopsida</taxon>
        <taxon>eudicotyledons</taxon>
        <taxon>Gunneridae</taxon>
        <taxon>Pentapetalae</taxon>
        <taxon>rosids</taxon>
        <taxon>fabids</taxon>
        <taxon>Rosales</taxon>
        <taxon>Rosaceae</taxon>
        <taxon>Amygdaloideae</taxon>
        <taxon>Maleae</taxon>
        <taxon>Malus</taxon>
    </lineage>
</organism>
<evidence type="ECO:0000256" key="3">
    <source>
        <dbReference type="ARBA" id="ARBA00022860"/>
    </source>
</evidence>
<evidence type="ECO:0000256" key="1">
    <source>
        <dbReference type="ARBA" id="ARBA00004273"/>
    </source>
</evidence>
<evidence type="ECO:0000313" key="11">
    <source>
        <dbReference type="Proteomes" id="UP000290289"/>
    </source>
</evidence>
<comment type="subunit">
    <text evidence="8">Probable component of the PAM complex at least composed of a mitochondrial HSP70 protein, TIMM44 and TIMM14. The complex interacts with the TIMM23 component of the TIM17:23 complex.</text>
</comment>
<keyword evidence="2" id="KW-0999">Mitochondrion inner membrane</keyword>
<dbReference type="AlphaFoldDB" id="A0A498K1J5"/>
<dbReference type="Pfam" id="PF00612">
    <property type="entry name" value="IQ"/>
    <property type="match status" value="1"/>
</dbReference>
<dbReference type="GO" id="GO:0005516">
    <property type="term" value="F:calmodulin binding"/>
    <property type="evidence" value="ECO:0007669"/>
    <property type="project" value="UniProtKB-KW"/>
</dbReference>
<dbReference type="SUPFAM" id="SSF46565">
    <property type="entry name" value="Chaperone J-domain"/>
    <property type="match status" value="1"/>
</dbReference>
<proteinExistence type="inferred from homology"/>
<dbReference type="SMART" id="SM00015">
    <property type="entry name" value="IQ"/>
    <property type="match status" value="1"/>
</dbReference>
<accession>A0A498K1J5</accession>
<dbReference type="Proteomes" id="UP000290289">
    <property type="component" value="Chromosome 4"/>
</dbReference>
<comment type="caution">
    <text evidence="10">The sequence shown here is derived from an EMBL/GenBank/DDBJ whole genome shotgun (WGS) entry which is preliminary data.</text>
</comment>
<dbReference type="InterPro" id="IPR001623">
    <property type="entry name" value="DnaJ_domain"/>
</dbReference>
<feature type="compositionally biased region" description="Low complexity" evidence="9">
    <location>
        <begin position="441"/>
        <end position="455"/>
    </location>
</feature>
<dbReference type="STRING" id="3750.A0A498K1J5"/>